<dbReference type="InterPro" id="IPR034964">
    <property type="entry name" value="LS"/>
</dbReference>
<evidence type="ECO:0000256" key="2">
    <source>
        <dbReference type="ARBA" id="ARBA00007424"/>
    </source>
</evidence>
<dbReference type="InterPro" id="IPR036467">
    <property type="entry name" value="LS/RS_sf"/>
</dbReference>
<dbReference type="PANTHER" id="PTHR21058:SF0">
    <property type="entry name" value="6,7-DIMETHYL-8-RIBITYLLUMAZINE SYNTHASE"/>
    <property type="match status" value="1"/>
</dbReference>
<dbReference type="Proteomes" id="UP000007464">
    <property type="component" value="Chromosome"/>
</dbReference>
<dbReference type="EMBL" id="CP002189">
    <property type="protein sequence ID" value="ADV33634.1"/>
    <property type="molecule type" value="Genomic_DNA"/>
</dbReference>
<dbReference type="GO" id="GO:0009231">
    <property type="term" value="P:riboflavin biosynthetic process"/>
    <property type="evidence" value="ECO:0007669"/>
    <property type="project" value="UniProtKB-UniRule"/>
</dbReference>
<dbReference type="GO" id="GO:0005829">
    <property type="term" value="C:cytosol"/>
    <property type="evidence" value="ECO:0007669"/>
    <property type="project" value="TreeGrafter"/>
</dbReference>
<dbReference type="RefSeq" id="WP_013516559.1">
    <property type="nucleotide sequence ID" value="NC_014909.2"/>
</dbReference>
<dbReference type="STRING" id="859654.BVAF_236"/>
<evidence type="ECO:0000313" key="9">
    <source>
        <dbReference type="Proteomes" id="UP000007464"/>
    </source>
</evidence>
<dbReference type="GO" id="GO:0009349">
    <property type="term" value="C:riboflavin synthase complex"/>
    <property type="evidence" value="ECO:0007669"/>
    <property type="project" value="UniProtKB-UniRule"/>
</dbReference>
<reference evidence="8 9" key="1">
    <citation type="journal article" date="2010" name="BMC Genomics">
        <title>Unprecedented loss of ammonia assimilation capability in a urease-encoding bacterial mutualist.</title>
        <authorList>
            <person name="Williams L.E."/>
            <person name="Wernegreen J.J."/>
        </authorList>
    </citation>
    <scope>NUCLEOTIDE SEQUENCE [LARGE SCALE GENOMIC DNA]</scope>
    <source>
        <strain evidence="8 9">BVAF</strain>
    </source>
</reference>
<evidence type="ECO:0000256" key="4">
    <source>
        <dbReference type="ARBA" id="ARBA00022619"/>
    </source>
</evidence>
<evidence type="ECO:0000313" key="8">
    <source>
        <dbReference type="EMBL" id="ADV33634.1"/>
    </source>
</evidence>
<evidence type="ECO:0000256" key="7">
    <source>
        <dbReference type="HAMAP-Rule" id="MF_00178"/>
    </source>
</evidence>
<dbReference type="NCBIfam" id="NF000812">
    <property type="entry name" value="PRK00061.1-4"/>
    <property type="match status" value="1"/>
</dbReference>
<keyword evidence="9" id="KW-1185">Reference proteome</keyword>
<dbReference type="PANTHER" id="PTHR21058">
    <property type="entry name" value="6,7-DIMETHYL-8-RIBITYLLUMAZINE SYNTHASE DMRL SYNTHASE LUMAZINE SYNTHASE"/>
    <property type="match status" value="1"/>
</dbReference>
<dbReference type="HAMAP" id="MF_00178">
    <property type="entry name" value="Lumazine_synth"/>
    <property type="match status" value="1"/>
</dbReference>
<comment type="function">
    <text evidence="7">Catalyzes the formation of 6,7-dimethyl-8-ribityllumazine by condensation of 5-amino-6-(D-ribitylamino)uracil with 3,4-dihydroxy-2-butanone 4-phosphate. This is the penultimate step in the biosynthesis of riboflavin.</text>
</comment>
<dbReference type="GO" id="GO:0000906">
    <property type="term" value="F:6,7-dimethyl-8-ribityllumazine synthase activity"/>
    <property type="evidence" value="ECO:0007669"/>
    <property type="project" value="UniProtKB-UniRule"/>
</dbReference>
<dbReference type="HOGENOM" id="CLU_089358_1_1_6"/>
<sequence length="167" mass="18307">MNVIESNNVVTNAVKIAIVVARFNRFINNNLLDGAIDVLRRIGCVKDQNITVVWVPGAYELSLAIKALAITNSIRNNNKNKNNYDALIALGTIIRGETEHFHFISRSCSAQLTKISIDNILPIGLGLLVTNNVKQAVERAGIKDKNKGAEAALAVLEMINILKLLNY</sequence>
<feature type="binding site" evidence="7">
    <location>
        <begin position="92"/>
        <end position="94"/>
    </location>
    <ligand>
        <name>5-amino-6-(D-ribitylamino)uracil</name>
        <dbReference type="ChEBI" id="CHEBI:15934"/>
    </ligand>
</feature>
<dbReference type="SUPFAM" id="SSF52121">
    <property type="entry name" value="Lumazine synthase"/>
    <property type="match status" value="1"/>
</dbReference>
<feature type="binding site" evidence="7">
    <location>
        <begin position="97"/>
        <end position="98"/>
    </location>
    <ligand>
        <name>(2S)-2-hydroxy-3-oxobutyl phosphate</name>
        <dbReference type="ChEBI" id="CHEBI:58830"/>
    </ligand>
</feature>
<organism evidence="8 9">
    <name type="scientific">Blochmanniella vafra (strain BVAF)</name>
    <dbReference type="NCBI Taxonomy" id="859654"/>
    <lineage>
        <taxon>Bacteria</taxon>
        <taxon>Pseudomonadati</taxon>
        <taxon>Pseudomonadota</taxon>
        <taxon>Gammaproteobacteria</taxon>
        <taxon>Enterobacterales</taxon>
        <taxon>Enterobacteriaceae</taxon>
        <taxon>ant endosymbionts</taxon>
        <taxon>Candidatus Blochmanniella</taxon>
    </lineage>
</organism>
<evidence type="ECO:0000256" key="6">
    <source>
        <dbReference type="ARBA" id="ARBA00048785"/>
    </source>
</evidence>
<comment type="similarity">
    <text evidence="2 7">Belongs to the DMRL synthase family.</text>
</comment>
<protein>
    <recommendedName>
        <fullName evidence="3 7">6,7-dimethyl-8-ribityllumazine synthase</fullName>
        <shortName evidence="7">DMRL synthase</shortName>
        <shortName evidence="7">LS</shortName>
        <shortName evidence="7">Lumazine synthase</shortName>
        <ecNumber evidence="3 7">2.5.1.78</ecNumber>
    </recommendedName>
</protein>
<evidence type="ECO:0000256" key="3">
    <source>
        <dbReference type="ARBA" id="ARBA00012664"/>
    </source>
</evidence>
<dbReference type="Gene3D" id="3.40.50.960">
    <property type="entry name" value="Lumazine/riboflavin synthase"/>
    <property type="match status" value="1"/>
</dbReference>
<dbReference type="KEGG" id="bva:BVAF_236"/>
<dbReference type="CDD" id="cd09209">
    <property type="entry name" value="Lumazine_synthase-I"/>
    <property type="match status" value="1"/>
</dbReference>
<feature type="binding site" evidence="7">
    <location>
        <position position="125"/>
    </location>
    <ligand>
        <name>5-amino-6-(D-ribitylamino)uracil</name>
        <dbReference type="ChEBI" id="CHEBI:15934"/>
    </ligand>
</feature>
<proteinExistence type="inferred from homology"/>
<keyword evidence="4 7" id="KW-0686">Riboflavin biosynthesis</keyword>
<dbReference type="EC" id="2.5.1.78" evidence="3 7"/>
<gene>
    <name evidence="7 8" type="primary">ribH</name>
    <name evidence="8" type="ordered locus">BVAF_236</name>
</gene>
<dbReference type="OrthoDB" id="9809709at2"/>
<dbReference type="InterPro" id="IPR002180">
    <property type="entry name" value="LS/RS"/>
</dbReference>
<accession>E8Q618</accession>
<comment type="pathway">
    <text evidence="1 7">Cofactor biosynthesis; riboflavin biosynthesis; riboflavin from 2-hydroxy-3-oxobutyl phosphate and 5-amino-6-(D-ribitylamino)uracil: step 1/2.</text>
</comment>
<dbReference type="AlphaFoldDB" id="E8Q618"/>
<feature type="binding site" evidence="7">
    <location>
        <position position="139"/>
    </location>
    <ligand>
        <name>(2S)-2-hydroxy-3-oxobutyl phosphate</name>
        <dbReference type="ChEBI" id="CHEBI:58830"/>
    </ligand>
</feature>
<feature type="binding site" evidence="7">
    <location>
        <position position="23"/>
    </location>
    <ligand>
        <name>5-amino-6-(D-ribitylamino)uracil</name>
        <dbReference type="ChEBI" id="CHEBI:15934"/>
    </ligand>
</feature>
<evidence type="ECO:0000256" key="5">
    <source>
        <dbReference type="ARBA" id="ARBA00022679"/>
    </source>
</evidence>
<dbReference type="UniPathway" id="UPA00275">
    <property type="reaction ID" value="UER00404"/>
</dbReference>
<feature type="active site" description="Proton donor" evidence="7">
    <location>
        <position position="100"/>
    </location>
</feature>
<comment type="catalytic activity">
    <reaction evidence="6 7">
        <text>(2S)-2-hydroxy-3-oxobutyl phosphate + 5-amino-6-(D-ribitylamino)uracil = 6,7-dimethyl-8-(1-D-ribityl)lumazine + phosphate + 2 H2O + H(+)</text>
        <dbReference type="Rhea" id="RHEA:26152"/>
        <dbReference type="ChEBI" id="CHEBI:15377"/>
        <dbReference type="ChEBI" id="CHEBI:15378"/>
        <dbReference type="ChEBI" id="CHEBI:15934"/>
        <dbReference type="ChEBI" id="CHEBI:43474"/>
        <dbReference type="ChEBI" id="CHEBI:58201"/>
        <dbReference type="ChEBI" id="CHEBI:58830"/>
        <dbReference type="EC" id="2.5.1.78"/>
    </reaction>
</comment>
<comment type="subunit">
    <text evidence="7">Forms an icosahedral capsid composed of 60 subunits, arranged as a dodecamer of pentamers.</text>
</comment>
<keyword evidence="5 7" id="KW-0808">Transferase</keyword>
<dbReference type="Pfam" id="PF00885">
    <property type="entry name" value="DMRL_synthase"/>
    <property type="match status" value="1"/>
</dbReference>
<evidence type="ECO:0000256" key="1">
    <source>
        <dbReference type="ARBA" id="ARBA00004917"/>
    </source>
</evidence>
<feature type="binding site" evidence="7">
    <location>
        <begin position="58"/>
        <end position="60"/>
    </location>
    <ligand>
        <name>5-amino-6-(D-ribitylamino)uracil</name>
        <dbReference type="ChEBI" id="CHEBI:15934"/>
    </ligand>
</feature>
<dbReference type="NCBIfam" id="TIGR00114">
    <property type="entry name" value="lumazine-synth"/>
    <property type="match status" value="1"/>
</dbReference>
<name>E8Q618_BLOVB</name>